<dbReference type="GO" id="GO:0005657">
    <property type="term" value="C:replication fork"/>
    <property type="evidence" value="ECO:0007669"/>
    <property type="project" value="TreeGrafter"/>
</dbReference>
<evidence type="ECO:0000256" key="5">
    <source>
        <dbReference type="ARBA" id="ARBA00023204"/>
    </source>
</evidence>
<dbReference type="GO" id="GO:0140664">
    <property type="term" value="F:ATP-dependent DNA damage sensor activity"/>
    <property type="evidence" value="ECO:0007669"/>
    <property type="project" value="InterPro"/>
</dbReference>
<evidence type="ECO:0000256" key="1">
    <source>
        <dbReference type="ARBA" id="ARBA00004123"/>
    </source>
</evidence>
<sequence length="337" mass="38323">MSFGVPLSQLIVNAPKPISTGLTALDNELDGGFRYKSSYEIYGIPGIGKTWLASETVKTYLQENDDGKVLWITTSGVAPQMLLRSEAEVKERIDYIRITKFTELLYFYQKQVMSEPDSISQSQSPAESAMPSTGTEAITNDTNSNDNYRLVIIDGLSRLLNLQLHSLSKKNCTTLHDTKCRYLIILMTLITKYNNKNNACHVILNDSMNTTYVPENNGGAEDELEMVEDGFNFFVKSHNYLYENNKRRRVYAPNVIRSALVANNALGNRDSRWEIFIKRRIGIFWEWEDKVTRNLDTECSKKATGNGRCRVALVHKDRQKSSQSLNFSVVPFDIDID</sequence>
<dbReference type="GO" id="GO:0000707">
    <property type="term" value="P:meiotic DNA recombinase assembly"/>
    <property type="evidence" value="ECO:0007669"/>
    <property type="project" value="EnsemblFungi"/>
</dbReference>
<evidence type="ECO:0000313" key="9">
    <source>
        <dbReference type="EMBL" id="KTB02490.1"/>
    </source>
</evidence>
<accession>A0A0W0DE64</accession>
<keyword evidence="2" id="KW-0547">Nucleotide-binding</keyword>
<dbReference type="GO" id="GO:0007131">
    <property type="term" value="P:reciprocal meiotic recombination"/>
    <property type="evidence" value="ECO:0007669"/>
    <property type="project" value="TreeGrafter"/>
</dbReference>
<feature type="region of interest" description="Disordered" evidence="7">
    <location>
        <begin position="117"/>
        <end position="140"/>
    </location>
</feature>
<evidence type="ECO:0000256" key="7">
    <source>
        <dbReference type="SAM" id="MobiDB-lite"/>
    </source>
</evidence>
<reference evidence="9 10" key="1">
    <citation type="submission" date="2015-10" db="EMBL/GenBank/DDBJ databases">
        <title>Draft genomes sequences of Candida glabrata isolates 1A, 1B, 2A, 2B, 3A and 3B.</title>
        <authorList>
            <person name="Haavelsrud O.E."/>
            <person name="Gaustad P."/>
        </authorList>
    </citation>
    <scope>NUCLEOTIDE SEQUENCE [LARGE SCALE GENOMIC DNA]</scope>
    <source>
        <strain evidence="9">910700640</strain>
    </source>
</reference>
<keyword evidence="6" id="KW-0539">Nucleus</keyword>
<dbReference type="PANTHER" id="PTHR46239:SF1">
    <property type="entry name" value="DNA REPAIR PROTEIN RAD51 HOMOLOG 3"/>
    <property type="match status" value="1"/>
</dbReference>
<dbReference type="GO" id="GO:0005524">
    <property type="term" value="F:ATP binding"/>
    <property type="evidence" value="ECO:0007669"/>
    <property type="project" value="UniProtKB-KW"/>
</dbReference>
<evidence type="ECO:0000313" key="10">
    <source>
        <dbReference type="Proteomes" id="UP000054886"/>
    </source>
</evidence>
<dbReference type="InterPro" id="IPR020588">
    <property type="entry name" value="RecA_ATP-bd"/>
</dbReference>
<keyword evidence="3" id="KW-0227">DNA damage</keyword>
<protein>
    <submittedName>
        <fullName evidence="9">DNA repair protein RAD55</fullName>
    </submittedName>
</protein>
<dbReference type="VEuPathDB" id="FungiDB:GWK60_K09977"/>
<dbReference type="GO" id="GO:0033065">
    <property type="term" value="C:Rad51C-XRCC3 complex"/>
    <property type="evidence" value="ECO:0007669"/>
    <property type="project" value="EnsemblFungi"/>
</dbReference>
<dbReference type="VEuPathDB" id="FungiDB:CAGL0K10186g"/>
<keyword evidence="4" id="KW-0067">ATP-binding</keyword>
<comment type="subcellular location">
    <subcellularLocation>
        <location evidence="1">Nucleus</location>
    </subcellularLocation>
</comment>
<dbReference type="AlphaFoldDB" id="A0A0W0DE64"/>
<proteinExistence type="predicted"/>
<dbReference type="VEuPathDB" id="FungiDB:GVI51_K10021"/>
<dbReference type="PANTHER" id="PTHR46239">
    <property type="entry name" value="DNA REPAIR PROTEIN RAD51 HOMOLOG 3 RAD51C"/>
    <property type="match status" value="1"/>
</dbReference>
<name>A0A0W0DE64_CANGB</name>
<dbReference type="EMBL" id="LLZZ01000124">
    <property type="protein sequence ID" value="KTB02490.1"/>
    <property type="molecule type" value="Genomic_DNA"/>
</dbReference>
<dbReference type="PROSITE" id="PS50162">
    <property type="entry name" value="RECA_2"/>
    <property type="match status" value="1"/>
</dbReference>
<keyword evidence="5" id="KW-0234">DNA repair</keyword>
<dbReference type="GO" id="GO:0042275">
    <property type="term" value="P:error-free postreplication DNA repair"/>
    <property type="evidence" value="ECO:0007669"/>
    <property type="project" value="EnsemblFungi"/>
</dbReference>
<dbReference type="GO" id="GO:0008821">
    <property type="term" value="F:crossover junction DNA endonuclease activity"/>
    <property type="evidence" value="ECO:0007669"/>
    <property type="project" value="TreeGrafter"/>
</dbReference>
<evidence type="ECO:0000259" key="8">
    <source>
        <dbReference type="PROSITE" id="PS50162"/>
    </source>
</evidence>
<dbReference type="InterPro" id="IPR027417">
    <property type="entry name" value="P-loop_NTPase"/>
</dbReference>
<dbReference type="GO" id="GO:1903112">
    <property type="term" value="P:positive regulation of single-strand break repair via homologous recombination"/>
    <property type="evidence" value="ECO:0007669"/>
    <property type="project" value="EnsemblFungi"/>
</dbReference>
<dbReference type="InterPro" id="IPR052093">
    <property type="entry name" value="HR_Repair_Mediator"/>
</dbReference>
<evidence type="ECO:0000256" key="4">
    <source>
        <dbReference type="ARBA" id="ARBA00022840"/>
    </source>
</evidence>
<dbReference type="GO" id="GO:0030491">
    <property type="term" value="P:heteroduplex formation"/>
    <property type="evidence" value="ECO:0007669"/>
    <property type="project" value="EnsemblFungi"/>
</dbReference>
<feature type="domain" description="RecA family profile 1" evidence="8">
    <location>
        <begin position="14"/>
        <end position="207"/>
    </location>
</feature>
<gene>
    <name evidence="9" type="ORF">AO440_003681</name>
</gene>
<dbReference type="Proteomes" id="UP000054886">
    <property type="component" value="Unassembled WGS sequence"/>
</dbReference>
<dbReference type="VEuPathDB" id="FungiDB:B1J91_K10186g"/>
<evidence type="ECO:0000256" key="6">
    <source>
        <dbReference type="ARBA" id="ARBA00023242"/>
    </source>
</evidence>
<comment type="caution">
    <text evidence="9">The sequence shown here is derived from an EMBL/GenBank/DDBJ whole genome shotgun (WGS) entry which is preliminary data.</text>
</comment>
<dbReference type="GO" id="GO:0033063">
    <property type="term" value="C:Rad51B-Rad51C-Rad51D-XRCC2 complex"/>
    <property type="evidence" value="ECO:0007669"/>
    <property type="project" value="TreeGrafter"/>
</dbReference>
<dbReference type="GO" id="GO:0000400">
    <property type="term" value="F:four-way junction DNA binding"/>
    <property type="evidence" value="ECO:0007669"/>
    <property type="project" value="TreeGrafter"/>
</dbReference>
<dbReference type="SUPFAM" id="SSF52540">
    <property type="entry name" value="P-loop containing nucleoside triphosphate hydrolases"/>
    <property type="match status" value="1"/>
</dbReference>
<organism evidence="9 10">
    <name type="scientific">Candida glabrata</name>
    <name type="common">Yeast</name>
    <name type="synonym">Torulopsis glabrata</name>
    <dbReference type="NCBI Taxonomy" id="5478"/>
    <lineage>
        <taxon>Eukaryota</taxon>
        <taxon>Fungi</taxon>
        <taxon>Dikarya</taxon>
        <taxon>Ascomycota</taxon>
        <taxon>Saccharomycotina</taxon>
        <taxon>Saccharomycetes</taxon>
        <taxon>Saccharomycetales</taxon>
        <taxon>Saccharomycetaceae</taxon>
        <taxon>Nakaseomyces</taxon>
    </lineage>
</organism>
<evidence type="ECO:0000256" key="3">
    <source>
        <dbReference type="ARBA" id="ARBA00022763"/>
    </source>
</evidence>
<evidence type="ECO:0000256" key="2">
    <source>
        <dbReference type="ARBA" id="ARBA00022741"/>
    </source>
</evidence>
<dbReference type="Gene3D" id="3.40.50.300">
    <property type="entry name" value="P-loop containing nucleotide triphosphate hydrolases"/>
    <property type="match status" value="1"/>
</dbReference>